<protein>
    <recommendedName>
        <fullName evidence="4">ER membrane protein complex subunit 2</fullName>
    </recommendedName>
</protein>
<dbReference type="GO" id="GO:0072546">
    <property type="term" value="C:EMC complex"/>
    <property type="evidence" value="ECO:0007669"/>
    <property type="project" value="UniProtKB-UniRule"/>
</dbReference>
<dbReference type="Gene3D" id="1.25.40.10">
    <property type="entry name" value="Tetratricopeptide repeat domain"/>
    <property type="match status" value="1"/>
</dbReference>
<evidence type="ECO:0000256" key="2">
    <source>
        <dbReference type="ARBA" id="ARBA00022803"/>
    </source>
</evidence>
<keyword evidence="4" id="KW-0472">Membrane</keyword>
<dbReference type="InterPro" id="IPR055217">
    <property type="entry name" value="TPR_EMC2"/>
</dbReference>
<dbReference type="AlphaFoldDB" id="A0AAN7CQ75"/>
<comment type="subcellular location">
    <subcellularLocation>
        <location evidence="4">Endoplasmic reticulum membrane</location>
        <topology evidence="4">Peripheral membrane protein</topology>
        <orientation evidence="4">Cytoplasmic side</orientation>
    </subcellularLocation>
</comment>
<evidence type="ECO:0000256" key="1">
    <source>
        <dbReference type="ARBA" id="ARBA00022737"/>
    </source>
</evidence>
<proteinExistence type="inferred from homology"/>
<organism evidence="6 7">
    <name type="scientific">Corynascus novoguineensis</name>
    <dbReference type="NCBI Taxonomy" id="1126955"/>
    <lineage>
        <taxon>Eukaryota</taxon>
        <taxon>Fungi</taxon>
        <taxon>Dikarya</taxon>
        <taxon>Ascomycota</taxon>
        <taxon>Pezizomycotina</taxon>
        <taxon>Sordariomycetes</taxon>
        <taxon>Sordariomycetidae</taxon>
        <taxon>Sordariales</taxon>
        <taxon>Chaetomiaceae</taxon>
        <taxon>Corynascus</taxon>
    </lineage>
</organism>
<dbReference type="PROSITE" id="PS50005">
    <property type="entry name" value="TPR"/>
    <property type="match status" value="1"/>
</dbReference>
<feature type="repeat" description="TPR" evidence="3">
    <location>
        <begin position="160"/>
        <end position="193"/>
    </location>
</feature>
<accession>A0AAN7CQ75</accession>
<feature type="domain" description="EMC2 TPR-like" evidence="5">
    <location>
        <begin position="102"/>
        <end position="191"/>
    </location>
</feature>
<keyword evidence="2 3" id="KW-0802">TPR repeat</keyword>
<comment type="subunit">
    <text evidence="4">Component of the ER membrane protein complex (EMC).</text>
</comment>
<sequence length="345" mass="37663">MAPSVLQSPVQLPPAAALSLSQQAPAILRNSPSTASSSPFGTLLSGSEKPEQWLQYENLILSCLRTGDDQAAHVCLGRLVARFGDDNERVQALRGLVKEAEAENNGALEDVLKEYDQILSENDTNIPVAKRRIALLRSMGRLSDATSALVQLLDFSPTDAEAWSELSDIYLSQGLYPQAVYAMEEVLVMAPNAWNVCSPTTALDLSPMLMQPSQIHARLGELQYMAATAPGVANGSYQKCMAEAVKRFSRSIELCDDYLRGYYGLKLVTKKLLEENAKPTKQTNESDFALPDTNTIERLNELATAKLSEIIRHSAANDRGWRGYSEAEVAAARELLADDASAAKR</sequence>
<dbReference type="Pfam" id="PF22890">
    <property type="entry name" value="TPR_EMC2"/>
    <property type="match status" value="1"/>
</dbReference>
<dbReference type="InterPro" id="IPR039856">
    <property type="entry name" value="EMC2-like"/>
</dbReference>
<comment type="caution">
    <text evidence="6">The sequence shown here is derived from an EMBL/GenBank/DDBJ whole genome shotgun (WGS) entry which is preliminary data.</text>
</comment>
<dbReference type="InterPro" id="IPR011990">
    <property type="entry name" value="TPR-like_helical_dom_sf"/>
</dbReference>
<reference evidence="6" key="2">
    <citation type="submission" date="2023-05" db="EMBL/GenBank/DDBJ databases">
        <authorList>
            <consortium name="Lawrence Berkeley National Laboratory"/>
            <person name="Steindorff A."/>
            <person name="Hensen N."/>
            <person name="Bonometti L."/>
            <person name="Westerberg I."/>
            <person name="Brannstrom I.O."/>
            <person name="Guillou S."/>
            <person name="Cros-Aarteil S."/>
            <person name="Calhoun S."/>
            <person name="Haridas S."/>
            <person name="Kuo A."/>
            <person name="Mondo S."/>
            <person name="Pangilinan J."/>
            <person name="Riley R."/>
            <person name="Labutti K."/>
            <person name="Andreopoulos B."/>
            <person name="Lipzen A."/>
            <person name="Chen C."/>
            <person name="Yanf M."/>
            <person name="Daum C."/>
            <person name="Ng V."/>
            <person name="Clum A."/>
            <person name="Ohm R."/>
            <person name="Martin F."/>
            <person name="Silar P."/>
            <person name="Natvig D."/>
            <person name="Lalanne C."/>
            <person name="Gautier V."/>
            <person name="Ament-Velasquez S.L."/>
            <person name="Kruys A."/>
            <person name="Hutchinson M.I."/>
            <person name="Powell A.J."/>
            <person name="Barry K."/>
            <person name="Miller A.N."/>
            <person name="Grigoriev I.V."/>
            <person name="Debuchy R."/>
            <person name="Gladieux P."/>
            <person name="Thoren M.H."/>
            <person name="Johannesson H."/>
        </authorList>
    </citation>
    <scope>NUCLEOTIDE SEQUENCE</scope>
    <source>
        <strain evidence="6">CBS 359.72</strain>
    </source>
</reference>
<dbReference type="EMBL" id="MU857678">
    <property type="protein sequence ID" value="KAK4246279.1"/>
    <property type="molecule type" value="Genomic_DNA"/>
</dbReference>
<evidence type="ECO:0000259" key="5">
    <source>
        <dbReference type="Pfam" id="PF22890"/>
    </source>
</evidence>
<evidence type="ECO:0000313" key="7">
    <source>
        <dbReference type="Proteomes" id="UP001303647"/>
    </source>
</evidence>
<dbReference type="Proteomes" id="UP001303647">
    <property type="component" value="Unassembled WGS sequence"/>
</dbReference>
<name>A0AAN7CQ75_9PEZI</name>
<dbReference type="PANTHER" id="PTHR12760">
    <property type="entry name" value="TETRATRICOPEPTIDE REPEAT PROTEIN"/>
    <property type="match status" value="1"/>
</dbReference>
<comment type="function">
    <text evidence="4">Part of the endoplasmic reticulum membrane protein complex (EMC) that enables the energy-independent insertion into endoplasmic reticulum membranes of newly synthesized membrane proteins.</text>
</comment>
<keyword evidence="7" id="KW-1185">Reference proteome</keyword>
<gene>
    <name evidence="6" type="ORF">C7999DRAFT_15573</name>
</gene>
<reference evidence="6" key="1">
    <citation type="journal article" date="2023" name="Mol. Phylogenet. Evol.">
        <title>Genome-scale phylogeny and comparative genomics of the fungal order Sordariales.</title>
        <authorList>
            <person name="Hensen N."/>
            <person name="Bonometti L."/>
            <person name="Westerberg I."/>
            <person name="Brannstrom I.O."/>
            <person name="Guillou S."/>
            <person name="Cros-Aarteil S."/>
            <person name="Calhoun S."/>
            <person name="Haridas S."/>
            <person name="Kuo A."/>
            <person name="Mondo S."/>
            <person name="Pangilinan J."/>
            <person name="Riley R."/>
            <person name="LaButti K."/>
            <person name="Andreopoulos B."/>
            <person name="Lipzen A."/>
            <person name="Chen C."/>
            <person name="Yan M."/>
            <person name="Daum C."/>
            <person name="Ng V."/>
            <person name="Clum A."/>
            <person name="Steindorff A."/>
            <person name="Ohm R.A."/>
            <person name="Martin F."/>
            <person name="Silar P."/>
            <person name="Natvig D.O."/>
            <person name="Lalanne C."/>
            <person name="Gautier V."/>
            <person name="Ament-Velasquez S.L."/>
            <person name="Kruys A."/>
            <person name="Hutchinson M.I."/>
            <person name="Powell A.J."/>
            <person name="Barry K."/>
            <person name="Miller A.N."/>
            <person name="Grigoriev I.V."/>
            <person name="Debuchy R."/>
            <person name="Gladieux P."/>
            <person name="Hiltunen Thoren M."/>
            <person name="Johannesson H."/>
        </authorList>
    </citation>
    <scope>NUCLEOTIDE SEQUENCE</scope>
    <source>
        <strain evidence="6">CBS 359.72</strain>
    </source>
</reference>
<evidence type="ECO:0000313" key="6">
    <source>
        <dbReference type="EMBL" id="KAK4246279.1"/>
    </source>
</evidence>
<dbReference type="SUPFAM" id="SSF48452">
    <property type="entry name" value="TPR-like"/>
    <property type="match status" value="1"/>
</dbReference>
<evidence type="ECO:0000256" key="3">
    <source>
        <dbReference type="PROSITE-ProRule" id="PRU00339"/>
    </source>
</evidence>
<dbReference type="InterPro" id="IPR019734">
    <property type="entry name" value="TPR_rpt"/>
</dbReference>
<comment type="similarity">
    <text evidence="4">Belongs to the EMC2 family.</text>
</comment>
<keyword evidence="4" id="KW-0256">Endoplasmic reticulum</keyword>
<keyword evidence="1" id="KW-0677">Repeat</keyword>
<evidence type="ECO:0000256" key="4">
    <source>
        <dbReference type="RuleBase" id="RU367091"/>
    </source>
</evidence>
<dbReference type="FunFam" id="1.25.40.10:FF:001208">
    <property type="entry name" value="Tetratricopeptide repeat domain-containing protein"/>
    <property type="match status" value="1"/>
</dbReference>